<dbReference type="Proteomes" id="UP000198409">
    <property type="component" value="Unassembled WGS sequence"/>
</dbReference>
<dbReference type="NCBIfam" id="TIGR03370">
    <property type="entry name" value="VPLPA-CTERM"/>
    <property type="match status" value="1"/>
</dbReference>
<evidence type="ECO:0000313" key="3">
    <source>
        <dbReference type="Proteomes" id="UP000198409"/>
    </source>
</evidence>
<accession>A0A238Y6M6</accession>
<gene>
    <name evidence="2" type="ORF">SAMN06265378_11529</name>
</gene>
<dbReference type="InterPro" id="IPR022472">
    <property type="entry name" value="VPLPA-CTERM"/>
</dbReference>
<feature type="chain" id="PRO_5012263522" evidence="1">
    <location>
        <begin position="23"/>
        <end position="197"/>
    </location>
</feature>
<reference evidence="3" key="1">
    <citation type="submission" date="2017-06" db="EMBL/GenBank/DDBJ databases">
        <authorList>
            <person name="Varghese N."/>
            <person name="Submissions S."/>
        </authorList>
    </citation>
    <scope>NUCLEOTIDE SEQUENCE [LARGE SCALE GENOMIC DNA]</scope>
    <source>
        <strain evidence="3">DSM 26170</strain>
    </source>
</reference>
<organism evidence="2 3">
    <name type="scientific">Paracoccus sediminis</name>
    <dbReference type="NCBI Taxonomy" id="1214787"/>
    <lineage>
        <taxon>Bacteria</taxon>
        <taxon>Pseudomonadati</taxon>
        <taxon>Pseudomonadota</taxon>
        <taxon>Alphaproteobacteria</taxon>
        <taxon>Rhodobacterales</taxon>
        <taxon>Paracoccaceae</taxon>
        <taxon>Paracoccus</taxon>
    </lineage>
</organism>
<protein>
    <submittedName>
        <fullName evidence="2">VPLPA-CTERM protein sorting domain-containing protein</fullName>
    </submittedName>
</protein>
<name>A0A238Y6M6_9RHOB</name>
<sequence length="197" mass="21323">MVIRALAAAAAVVFGMGQAVQAASVGYDLRYESSVFEDVFLYDEEIDESFFAEELDILDVPGYVSTLFPNAVKGDIFRLQAEIGEDEDGYKASDCSIGSFDCTTYSRERLVSLDPLTIVADAFGIWSDGSQVTLTSWGRWDGDGFDLSTGDRWGRAGAITTTFTIVELAPVPLPASAALLPLGLGALAMMRRRRKPV</sequence>
<dbReference type="EMBL" id="FZNM01000015">
    <property type="protein sequence ID" value="SNR66670.1"/>
    <property type="molecule type" value="Genomic_DNA"/>
</dbReference>
<evidence type="ECO:0000256" key="1">
    <source>
        <dbReference type="SAM" id="SignalP"/>
    </source>
</evidence>
<evidence type="ECO:0000313" key="2">
    <source>
        <dbReference type="EMBL" id="SNR66670.1"/>
    </source>
</evidence>
<dbReference type="AlphaFoldDB" id="A0A238Y6M6"/>
<proteinExistence type="predicted"/>
<keyword evidence="1" id="KW-0732">Signal</keyword>
<feature type="signal peptide" evidence="1">
    <location>
        <begin position="1"/>
        <end position="22"/>
    </location>
</feature>